<reference evidence="1" key="2">
    <citation type="submission" date="2014-05" db="EMBL/GenBank/DDBJ databases">
        <title>The genome and life-stage specific transcriptomes of Globodera pallida elucidate key aspects of plant parasitism by a cyst nematode.</title>
        <authorList>
            <person name="Cotton J.A."/>
            <person name="Lilley C.J."/>
            <person name="Jones L.M."/>
            <person name="Kikuchi T."/>
            <person name="Reid A.J."/>
            <person name="Thorpe P."/>
            <person name="Tsai I.J."/>
            <person name="Beasley H."/>
            <person name="Blok V."/>
            <person name="Cock P.J.A."/>
            <person name="Van den Akker S.E."/>
            <person name="Holroyd N."/>
            <person name="Hunt M."/>
            <person name="Mantelin S."/>
            <person name="Naghra H."/>
            <person name="Pain A."/>
            <person name="Palomares-Rius J.E."/>
            <person name="Zarowiecki M."/>
            <person name="Berriman M."/>
            <person name="Jones J.T."/>
            <person name="Urwin P.E."/>
        </authorList>
    </citation>
    <scope>NUCLEOTIDE SEQUENCE [LARGE SCALE GENOMIC DNA]</scope>
    <source>
        <strain evidence="1">Lindley</strain>
    </source>
</reference>
<dbReference type="Gene3D" id="2.120.10.30">
    <property type="entry name" value="TolB, C-terminal domain"/>
    <property type="match status" value="1"/>
</dbReference>
<organism evidence="1 2">
    <name type="scientific">Globodera pallida</name>
    <name type="common">Potato cyst nematode worm</name>
    <name type="synonym">Heterodera pallida</name>
    <dbReference type="NCBI Taxonomy" id="36090"/>
    <lineage>
        <taxon>Eukaryota</taxon>
        <taxon>Metazoa</taxon>
        <taxon>Ecdysozoa</taxon>
        <taxon>Nematoda</taxon>
        <taxon>Chromadorea</taxon>
        <taxon>Rhabditida</taxon>
        <taxon>Tylenchina</taxon>
        <taxon>Tylenchomorpha</taxon>
        <taxon>Tylenchoidea</taxon>
        <taxon>Heteroderidae</taxon>
        <taxon>Heteroderinae</taxon>
        <taxon>Globodera</taxon>
    </lineage>
</organism>
<sequence length="132" mass="14789">MGDSLLKLFACMDFDGSNWQQIPVDDPIPVAITLLGDQIFYVHQRPYSIRKVSKNFGGSGRVVRDFSKEERSIFSIKGCSMGNQPASDPSHKYPDHLKHPCLGHNCAHFCFALPSTDQSAPLKRKCACKQEF</sequence>
<dbReference type="Proteomes" id="UP000050741">
    <property type="component" value="Unassembled WGS sequence"/>
</dbReference>
<keyword evidence="1" id="KW-1185">Reference proteome</keyword>
<name>A0A183CD32_GLOPA</name>
<proteinExistence type="predicted"/>
<dbReference type="InterPro" id="IPR011042">
    <property type="entry name" value="6-blade_b-propeller_TolB-like"/>
</dbReference>
<reference evidence="1" key="1">
    <citation type="submission" date="2013-12" db="EMBL/GenBank/DDBJ databases">
        <authorList>
            <person name="Aslett M."/>
        </authorList>
    </citation>
    <scope>NUCLEOTIDE SEQUENCE [LARGE SCALE GENOMIC DNA]</scope>
    <source>
        <strain evidence="1">Lindley</strain>
    </source>
</reference>
<evidence type="ECO:0000313" key="2">
    <source>
        <dbReference type="WBParaSite" id="GPLIN_001078400"/>
    </source>
</evidence>
<accession>A0A183CD32</accession>
<protein>
    <submittedName>
        <fullName evidence="2">BTB/POZ domain-containing protein</fullName>
    </submittedName>
</protein>
<evidence type="ECO:0000313" key="1">
    <source>
        <dbReference type="Proteomes" id="UP000050741"/>
    </source>
</evidence>
<dbReference type="WBParaSite" id="GPLIN_001078400">
    <property type="protein sequence ID" value="GPLIN_001078400"/>
    <property type="gene ID" value="GPLIN_001078400"/>
</dbReference>
<reference evidence="2" key="3">
    <citation type="submission" date="2016-06" db="UniProtKB">
        <authorList>
            <consortium name="WormBaseParasite"/>
        </authorList>
    </citation>
    <scope>IDENTIFICATION</scope>
</reference>
<dbReference type="AlphaFoldDB" id="A0A183CD32"/>